<dbReference type="Proteomes" id="UP000003340">
    <property type="component" value="Unassembled WGS sequence"/>
</dbReference>
<proteinExistence type="predicted"/>
<gene>
    <name evidence="2" type="ORF">CLOSTMETH_01897</name>
</gene>
<evidence type="ECO:0000259" key="1">
    <source>
        <dbReference type="Pfam" id="PF07883"/>
    </source>
</evidence>
<dbReference type="InterPro" id="IPR011051">
    <property type="entry name" value="RmlC_Cupin_sf"/>
</dbReference>
<dbReference type="InterPro" id="IPR052044">
    <property type="entry name" value="PKS_Associated_Protein"/>
</dbReference>
<dbReference type="Gene3D" id="2.60.120.10">
    <property type="entry name" value="Jelly Rolls"/>
    <property type="match status" value="1"/>
</dbReference>
<dbReference type="SUPFAM" id="SSF51182">
    <property type="entry name" value="RmlC-like cupins"/>
    <property type="match status" value="1"/>
</dbReference>
<dbReference type="InterPro" id="IPR013096">
    <property type="entry name" value="Cupin_2"/>
</dbReference>
<accession>C0EDH0</accession>
<dbReference type="PANTHER" id="PTHR36114:SF1">
    <property type="entry name" value="16.7 KDA PROTEIN IN WHIE LOCUS"/>
    <property type="match status" value="1"/>
</dbReference>
<dbReference type="EMBL" id="ACEC01000062">
    <property type="protein sequence ID" value="EEG30456.1"/>
    <property type="molecule type" value="Genomic_DNA"/>
</dbReference>
<name>C0EDH0_9FIRM</name>
<dbReference type="AlphaFoldDB" id="C0EDH0"/>
<dbReference type="Pfam" id="PF07883">
    <property type="entry name" value="Cupin_2"/>
    <property type="match status" value="1"/>
</dbReference>
<dbReference type="eggNOG" id="COG0662">
    <property type="taxonomic scope" value="Bacteria"/>
</dbReference>
<dbReference type="InterPro" id="IPR014710">
    <property type="entry name" value="RmlC-like_jellyroll"/>
</dbReference>
<feature type="domain" description="Cupin type-2" evidence="1">
    <location>
        <begin position="62"/>
        <end position="120"/>
    </location>
</feature>
<dbReference type="STRING" id="537013.CLOSTMETH_01897"/>
<protein>
    <submittedName>
        <fullName evidence="2">Cupin domain protein</fullName>
    </submittedName>
</protein>
<organism evidence="2 3">
    <name type="scientific">[Clostridium] methylpentosum DSM 5476</name>
    <dbReference type="NCBI Taxonomy" id="537013"/>
    <lineage>
        <taxon>Bacteria</taxon>
        <taxon>Bacillati</taxon>
        <taxon>Bacillota</taxon>
        <taxon>Clostridia</taxon>
        <taxon>Eubacteriales</taxon>
        <taxon>Oscillospiraceae</taxon>
        <taxon>Oscillospiraceae incertae sedis</taxon>
    </lineage>
</organism>
<reference evidence="2 3" key="2">
    <citation type="submission" date="2009-02" db="EMBL/GenBank/DDBJ databases">
        <title>Draft genome sequence of Clostridium methylpentosum (DSM 5476).</title>
        <authorList>
            <person name="Sudarsanam P."/>
            <person name="Ley R."/>
            <person name="Guruge J."/>
            <person name="Turnbaugh P.J."/>
            <person name="Mahowald M."/>
            <person name="Liep D."/>
            <person name="Gordon J."/>
        </authorList>
    </citation>
    <scope>NUCLEOTIDE SEQUENCE [LARGE SCALE GENOMIC DNA]</scope>
    <source>
        <strain evidence="2 3">DSM 5476</strain>
    </source>
</reference>
<keyword evidence="3" id="KW-1185">Reference proteome</keyword>
<dbReference type="HOGENOM" id="CLU_131430_1_0_9"/>
<dbReference type="PANTHER" id="PTHR36114">
    <property type="entry name" value="16.7 KDA PROTEIN IN WHIE LOCUS"/>
    <property type="match status" value="1"/>
</dbReference>
<reference evidence="2 3" key="1">
    <citation type="submission" date="2009-01" db="EMBL/GenBank/DDBJ databases">
        <authorList>
            <person name="Fulton L."/>
            <person name="Clifton S."/>
            <person name="Fulton B."/>
            <person name="Xu J."/>
            <person name="Minx P."/>
            <person name="Pepin K.H."/>
            <person name="Johnson M."/>
            <person name="Bhonagiri V."/>
            <person name="Nash W.E."/>
            <person name="Mardis E.R."/>
            <person name="Wilson R.K."/>
        </authorList>
    </citation>
    <scope>NUCLEOTIDE SEQUENCE [LARGE SCALE GENOMIC DNA]</scope>
    <source>
        <strain evidence="2 3">DSM 5476</strain>
    </source>
</reference>
<evidence type="ECO:0000313" key="2">
    <source>
        <dbReference type="EMBL" id="EEG30456.1"/>
    </source>
</evidence>
<comment type="caution">
    <text evidence="2">The sequence shown here is derived from an EMBL/GenBank/DDBJ whole genome shotgun (WGS) entry which is preliminary data.</text>
</comment>
<sequence>MDTLKWLCYNKCIDKSGFEEKHMIQKVNLKENVNAMNGLFLYKRVGTLNNHMLNVLQAEHRTLDFHIHENSDEMFYCIEGEFDIEFEDGLTHVCEGDFIIIPKGTKHRPICNELVKCLLIEVEGTLNQENTGGAYTE</sequence>
<evidence type="ECO:0000313" key="3">
    <source>
        <dbReference type="Proteomes" id="UP000003340"/>
    </source>
</evidence>